<dbReference type="PROSITE" id="PS50016">
    <property type="entry name" value="ZF_PHD_2"/>
    <property type="match status" value="1"/>
</dbReference>
<dbReference type="Pfam" id="PF00628">
    <property type="entry name" value="PHD"/>
    <property type="match status" value="1"/>
</dbReference>
<dbReference type="InterPro" id="IPR013083">
    <property type="entry name" value="Znf_RING/FYVE/PHD"/>
</dbReference>
<dbReference type="PROSITE" id="PS01359">
    <property type="entry name" value="ZF_PHD_1"/>
    <property type="match status" value="1"/>
</dbReference>
<dbReference type="PANTHER" id="PTHR37445:SF3">
    <property type="entry name" value="ZINC FINGER PHD-TYPE DOMAIN-CONTAINING PROTEIN"/>
    <property type="match status" value="1"/>
</dbReference>
<evidence type="ECO:0000259" key="6">
    <source>
        <dbReference type="PROSITE" id="PS50016"/>
    </source>
</evidence>
<dbReference type="InterPro" id="IPR019787">
    <property type="entry name" value="Znf_PHD-finger"/>
</dbReference>
<feature type="coiled-coil region" evidence="5">
    <location>
        <begin position="69"/>
        <end position="103"/>
    </location>
</feature>
<dbReference type="SMART" id="SM00249">
    <property type="entry name" value="PHD"/>
    <property type="match status" value="1"/>
</dbReference>
<evidence type="ECO:0000256" key="4">
    <source>
        <dbReference type="PROSITE-ProRule" id="PRU00146"/>
    </source>
</evidence>
<keyword evidence="3" id="KW-0862">Zinc</keyword>
<dbReference type="InterPro" id="IPR011011">
    <property type="entry name" value="Znf_FYVE_PHD"/>
</dbReference>
<proteinExistence type="predicted"/>
<dbReference type="Gene3D" id="3.30.40.10">
    <property type="entry name" value="Zinc/RING finger domain, C3HC4 (zinc finger)"/>
    <property type="match status" value="1"/>
</dbReference>
<evidence type="ECO:0000256" key="1">
    <source>
        <dbReference type="ARBA" id="ARBA00022723"/>
    </source>
</evidence>
<evidence type="ECO:0000256" key="3">
    <source>
        <dbReference type="ARBA" id="ARBA00022833"/>
    </source>
</evidence>
<keyword evidence="5" id="KW-0175">Coiled coil</keyword>
<feature type="domain" description="PHD-type" evidence="6">
    <location>
        <begin position="2"/>
        <end position="59"/>
    </location>
</feature>
<dbReference type="CDD" id="cd15489">
    <property type="entry name" value="PHD_SF"/>
    <property type="match status" value="1"/>
</dbReference>
<dbReference type="GO" id="GO:0008270">
    <property type="term" value="F:zinc ion binding"/>
    <property type="evidence" value="ECO:0007669"/>
    <property type="project" value="UniProtKB-KW"/>
</dbReference>
<organism evidence="7">
    <name type="scientific">Photinus pyralis</name>
    <name type="common">Common eastern firefly</name>
    <name type="synonym">Lampyris pyralis</name>
    <dbReference type="NCBI Taxonomy" id="7054"/>
    <lineage>
        <taxon>Eukaryota</taxon>
        <taxon>Metazoa</taxon>
        <taxon>Ecdysozoa</taxon>
        <taxon>Arthropoda</taxon>
        <taxon>Hexapoda</taxon>
        <taxon>Insecta</taxon>
        <taxon>Pterygota</taxon>
        <taxon>Neoptera</taxon>
        <taxon>Endopterygota</taxon>
        <taxon>Coleoptera</taxon>
        <taxon>Polyphaga</taxon>
        <taxon>Elateriformia</taxon>
        <taxon>Elateroidea</taxon>
        <taxon>Lampyridae</taxon>
        <taxon>Lampyrinae</taxon>
        <taxon>Photinus</taxon>
    </lineage>
</organism>
<dbReference type="SUPFAM" id="SSF57903">
    <property type="entry name" value="FYVE/PHD zinc finger"/>
    <property type="match status" value="1"/>
</dbReference>
<dbReference type="EMBL" id="GEZM01040702">
    <property type="protein sequence ID" value="JAV80764.1"/>
    <property type="molecule type" value="Transcribed_RNA"/>
</dbReference>
<keyword evidence="1" id="KW-0479">Metal-binding</keyword>
<dbReference type="PANTHER" id="PTHR37445">
    <property type="entry name" value="PROTEIN CBG24663"/>
    <property type="match status" value="1"/>
</dbReference>
<evidence type="ECO:0000256" key="5">
    <source>
        <dbReference type="SAM" id="Coils"/>
    </source>
</evidence>
<accession>A0A1Y1M4J9</accession>
<dbReference type="AlphaFoldDB" id="A0A1Y1M4J9"/>
<reference evidence="7" key="1">
    <citation type="journal article" date="2016" name="Sci. Rep.">
        <title>Molecular characterization of firefly nuptial gifts: a multi-omics approach sheds light on postcopulatory sexual selection.</title>
        <authorList>
            <person name="Al-Wathiqui N."/>
            <person name="Fallon T.R."/>
            <person name="South A."/>
            <person name="Weng J.K."/>
            <person name="Lewis S.M."/>
        </authorList>
    </citation>
    <scope>NUCLEOTIDE SEQUENCE</scope>
</reference>
<name>A0A1Y1M4J9_PHOPY</name>
<evidence type="ECO:0000313" key="7">
    <source>
        <dbReference type="EMBL" id="JAV80764.1"/>
    </source>
</evidence>
<evidence type="ECO:0000256" key="2">
    <source>
        <dbReference type="ARBA" id="ARBA00022771"/>
    </source>
</evidence>
<keyword evidence="2 4" id="KW-0863">Zinc-finger</keyword>
<sequence>MSYQCKECRAPISAKTLSVSCDNCSNVYHIKCANISKAQYENISATPGCVWKCTACNDNTGEMAKSFDNEQLLKAIETLNQTVAMLKEEVKALKAEKDHVNMEVIISEISERQKRSNNIIIFKLKESNEDMKTVIDIIKNIAPNVATDEITINRLGKKHDNSPAPLKVKLGSRDDVFAILKNKRKLRETHPTISIGTDQTKLQQEYFKRIKGELERRKDTGETNLFIKYINGVPTITKSKNE</sequence>
<protein>
    <recommendedName>
        <fullName evidence="6">PHD-type domain-containing protein</fullName>
    </recommendedName>
</protein>
<dbReference type="InterPro" id="IPR019786">
    <property type="entry name" value="Zinc_finger_PHD-type_CS"/>
</dbReference>
<dbReference type="InterPro" id="IPR001965">
    <property type="entry name" value="Znf_PHD"/>
</dbReference>